<dbReference type="GO" id="GO:0000922">
    <property type="term" value="C:spindle pole"/>
    <property type="evidence" value="ECO:0007669"/>
    <property type="project" value="UniProtKB-SubCell"/>
</dbReference>
<dbReference type="PANTHER" id="PTHR33590:SF3">
    <property type="entry name" value="PROTEIN FAM186B"/>
    <property type="match status" value="1"/>
</dbReference>
<evidence type="ECO:0000256" key="20">
    <source>
        <dbReference type="ARBA" id="ARBA00023228"/>
    </source>
</evidence>
<reference evidence="29" key="1">
    <citation type="journal article" date="2013" name="Science">
        <title>Comparative analysis of bat genomes provides insight into the evolution of flight and immunity.</title>
        <authorList>
            <person name="Zhang G."/>
            <person name="Cowled C."/>
            <person name="Shi Z."/>
            <person name="Huang Z."/>
            <person name="Bishop-Lilly K.A."/>
            <person name="Fang X."/>
            <person name="Wynne J.W."/>
            <person name="Xiong Z."/>
            <person name="Baker M.L."/>
            <person name="Zhao W."/>
            <person name="Tachedjian M."/>
            <person name="Zhu Y."/>
            <person name="Zhou P."/>
            <person name="Jiang X."/>
            <person name="Ng J."/>
            <person name="Yang L."/>
            <person name="Wu L."/>
            <person name="Xiao J."/>
            <person name="Feng Y."/>
            <person name="Chen Y."/>
            <person name="Sun X."/>
            <person name="Zhang Y."/>
            <person name="Marsh G.A."/>
            <person name="Crameri G."/>
            <person name="Broder C.C."/>
            <person name="Frey K.G."/>
            <person name="Wang L.F."/>
            <person name="Wang J."/>
        </authorList>
    </citation>
    <scope>NUCLEOTIDE SEQUENCE [LARGE SCALE GENOMIC DNA]</scope>
</reference>
<dbReference type="GO" id="GO:0045935">
    <property type="term" value="P:positive regulation of nucleobase-containing compound metabolic process"/>
    <property type="evidence" value="ECO:0007669"/>
    <property type="project" value="UniProtKB-ARBA"/>
</dbReference>
<accession>L5MCH8</accession>
<evidence type="ECO:0000256" key="1">
    <source>
        <dbReference type="ARBA" id="ARBA00004371"/>
    </source>
</evidence>
<evidence type="ECO:0000256" key="7">
    <source>
        <dbReference type="ARBA" id="ARBA00022490"/>
    </source>
</evidence>
<keyword evidence="29" id="KW-1185">Reference proteome</keyword>
<dbReference type="CDD" id="cd22687">
    <property type="entry name" value="FHA_MCRS1"/>
    <property type="match status" value="1"/>
</dbReference>
<evidence type="ECO:0000256" key="15">
    <source>
        <dbReference type="ARBA" id="ARBA00023054"/>
    </source>
</evidence>
<keyword evidence="15 25" id="KW-0175">Coiled coil</keyword>
<evidence type="ECO:0000256" key="11">
    <source>
        <dbReference type="ARBA" id="ARBA00022843"/>
    </source>
</evidence>
<dbReference type="InterPro" id="IPR000253">
    <property type="entry name" value="FHA_dom"/>
</dbReference>
<dbReference type="Pfam" id="PF20870">
    <property type="entry name" value="FAM186A-B_N"/>
    <property type="match status" value="1"/>
</dbReference>
<dbReference type="InterPro" id="IPR025999">
    <property type="entry name" value="MCRS_N"/>
</dbReference>
<dbReference type="Gene3D" id="2.60.200.20">
    <property type="match status" value="1"/>
</dbReference>
<dbReference type="GO" id="GO:0034451">
    <property type="term" value="C:centriolar satellite"/>
    <property type="evidence" value="ECO:0007669"/>
    <property type="project" value="UniProtKB-SubCell"/>
</dbReference>
<feature type="region of interest" description="Disordered" evidence="26">
    <location>
        <begin position="965"/>
        <end position="1030"/>
    </location>
</feature>
<keyword evidence="19" id="KW-0206">Cytoskeleton</keyword>
<gene>
    <name evidence="28" type="ORF">MDA_GLEAN10022449</name>
</gene>
<keyword evidence="13" id="KW-0007">Acetylation</keyword>
<keyword evidence="20" id="KW-0458">Lysosome</keyword>
<evidence type="ECO:0000256" key="16">
    <source>
        <dbReference type="ARBA" id="ARBA00023163"/>
    </source>
</evidence>
<name>L5MCH8_MYODS</name>
<dbReference type="EMBL" id="KB101600">
    <property type="protein sequence ID" value="ELK36329.1"/>
    <property type="molecule type" value="Genomic_DNA"/>
</dbReference>
<evidence type="ECO:0000256" key="18">
    <source>
        <dbReference type="ARBA" id="ARBA00023204"/>
    </source>
</evidence>
<keyword evidence="10" id="KW-0995">Kinetochore</keyword>
<proteinExistence type="predicted"/>
<dbReference type="SUPFAM" id="SSF49879">
    <property type="entry name" value="SMAD/FHA domain"/>
    <property type="match status" value="1"/>
</dbReference>
<keyword evidence="7" id="KW-0963">Cytoplasm</keyword>
<evidence type="ECO:0000256" key="19">
    <source>
        <dbReference type="ARBA" id="ARBA00023212"/>
    </source>
</evidence>
<feature type="region of interest" description="Disordered" evidence="26">
    <location>
        <begin position="374"/>
        <end position="431"/>
    </location>
</feature>
<dbReference type="GO" id="GO:0006310">
    <property type="term" value="P:DNA recombination"/>
    <property type="evidence" value="ECO:0007669"/>
    <property type="project" value="UniProtKB-KW"/>
</dbReference>
<keyword evidence="11" id="KW-0832">Ubl conjugation</keyword>
<keyword evidence="9" id="KW-0227">DNA damage</keyword>
<feature type="coiled-coil region" evidence="25">
    <location>
        <begin position="289"/>
        <end position="316"/>
    </location>
</feature>
<keyword evidence="14" id="KW-0805">Transcription regulation</keyword>
<evidence type="ECO:0000256" key="26">
    <source>
        <dbReference type="SAM" id="MobiDB-lite"/>
    </source>
</evidence>
<keyword evidence="22" id="KW-0137">Centromere</keyword>
<evidence type="ECO:0000256" key="2">
    <source>
        <dbReference type="ARBA" id="ARBA00004604"/>
    </source>
</evidence>
<dbReference type="PROSITE" id="PS50006">
    <property type="entry name" value="FHA_DOMAIN"/>
    <property type="match status" value="1"/>
</dbReference>
<dbReference type="SMART" id="SM00240">
    <property type="entry name" value="FHA"/>
    <property type="match status" value="1"/>
</dbReference>
<evidence type="ECO:0000256" key="25">
    <source>
        <dbReference type="SAM" id="Coils"/>
    </source>
</evidence>
<feature type="compositionally biased region" description="Basic and acidic residues" evidence="26">
    <location>
        <begin position="387"/>
        <end position="407"/>
    </location>
</feature>
<feature type="region of interest" description="Disordered" evidence="26">
    <location>
        <begin position="574"/>
        <end position="650"/>
    </location>
</feature>
<dbReference type="GO" id="GO:0006325">
    <property type="term" value="P:chromatin organization"/>
    <property type="evidence" value="ECO:0007669"/>
    <property type="project" value="UniProtKB-KW"/>
</dbReference>
<feature type="compositionally biased region" description="Pro residues" evidence="26">
    <location>
        <begin position="1003"/>
        <end position="1012"/>
    </location>
</feature>
<organism evidence="28 29">
    <name type="scientific">Myotis davidii</name>
    <name type="common">David's myotis</name>
    <dbReference type="NCBI Taxonomy" id="225400"/>
    <lineage>
        <taxon>Eukaryota</taxon>
        <taxon>Metazoa</taxon>
        <taxon>Chordata</taxon>
        <taxon>Craniata</taxon>
        <taxon>Vertebrata</taxon>
        <taxon>Euteleostomi</taxon>
        <taxon>Mammalia</taxon>
        <taxon>Eutheria</taxon>
        <taxon>Laurasiatheria</taxon>
        <taxon>Chiroptera</taxon>
        <taxon>Yangochiroptera</taxon>
        <taxon>Vespertilionidae</taxon>
        <taxon>Myotis</taxon>
    </lineage>
</organism>
<dbReference type="GO" id="GO:0006281">
    <property type="term" value="P:DNA repair"/>
    <property type="evidence" value="ECO:0007669"/>
    <property type="project" value="UniProtKB-KW"/>
</dbReference>
<dbReference type="Proteomes" id="UP000010556">
    <property type="component" value="Unassembled WGS sequence"/>
</dbReference>
<keyword evidence="16" id="KW-0804">Transcription</keyword>
<evidence type="ECO:0000259" key="27">
    <source>
        <dbReference type="PROSITE" id="PS50006"/>
    </source>
</evidence>
<dbReference type="FunFam" id="2.60.200.20:FF:000007">
    <property type="entry name" value="microspherule protein 1 isoform X1"/>
    <property type="match status" value="1"/>
</dbReference>
<evidence type="ECO:0000256" key="14">
    <source>
        <dbReference type="ARBA" id="ARBA00023015"/>
    </source>
</evidence>
<feature type="compositionally biased region" description="Low complexity" evidence="26">
    <location>
        <begin position="408"/>
        <end position="420"/>
    </location>
</feature>
<dbReference type="InterPro" id="IPR049146">
    <property type="entry name" value="FAM186A_B_C"/>
</dbReference>
<dbReference type="Pfam" id="PF13325">
    <property type="entry name" value="MCRS_N"/>
    <property type="match status" value="1"/>
</dbReference>
<dbReference type="Pfam" id="PF00498">
    <property type="entry name" value="FHA"/>
    <property type="match status" value="1"/>
</dbReference>
<dbReference type="GO" id="GO:0000776">
    <property type="term" value="C:kinetochore"/>
    <property type="evidence" value="ECO:0007669"/>
    <property type="project" value="UniProtKB-KW"/>
</dbReference>
<dbReference type="eggNOG" id="ENOG502S05D">
    <property type="taxonomic scope" value="Eukaryota"/>
</dbReference>
<feature type="domain" description="FHA" evidence="27">
    <location>
        <begin position="1263"/>
        <end position="1319"/>
    </location>
</feature>
<keyword evidence="18" id="KW-0234">DNA repair</keyword>
<feature type="region of interest" description="Disordered" evidence="26">
    <location>
        <begin position="842"/>
        <end position="875"/>
    </location>
</feature>
<evidence type="ECO:0000256" key="13">
    <source>
        <dbReference type="ARBA" id="ARBA00022990"/>
    </source>
</evidence>
<evidence type="ECO:0000256" key="8">
    <source>
        <dbReference type="ARBA" id="ARBA00022553"/>
    </source>
</evidence>
<dbReference type="GO" id="GO:0005764">
    <property type="term" value="C:lysosome"/>
    <property type="evidence" value="ECO:0007669"/>
    <property type="project" value="UniProtKB-SubCell"/>
</dbReference>
<dbReference type="Pfam" id="PF20865">
    <property type="entry name" value="FAM186A-B_C"/>
    <property type="match status" value="1"/>
</dbReference>
<keyword evidence="6" id="KW-0158">Chromosome</keyword>
<keyword evidence="8" id="KW-0597">Phosphoprotein</keyword>
<evidence type="ECO:0000256" key="23">
    <source>
        <dbReference type="ARBA" id="ARBA00068815"/>
    </source>
</evidence>
<evidence type="ECO:0000256" key="6">
    <source>
        <dbReference type="ARBA" id="ARBA00022454"/>
    </source>
</evidence>
<protein>
    <recommendedName>
        <fullName evidence="23">Microspherule protein 1</fullName>
    </recommendedName>
    <alternativeName>
        <fullName evidence="24">58 kDa microspherule protein</fullName>
    </alternativeName>
</protein>
<dbReference type="GO" id="GO:0032204">
    <property type="term" value="P:regulation of telomere maintenance"/>
    <property type="evidence" value="ECO:0007669"/>
    <property type="project" value="UniProtKB-ARBA"/>
</dbReference>
<evidence type="ECO:0000256" key="4">
    <source>
        <dbReference type="ARBA" id="ARBA00004629"/>
    </source>
</evidence>
<evidence type="ECO:0000313" key="29">
    <source>
        <dbReference type="Proteomes" id="UP000010556"/>
    </source>
</evidence>
<dbReference type="GO" id="GO:0005730">
    <property type="term" value="C:nucleolus"/>
    <property type="evidence" value="ECO:0007669"/>
    <property type="project" value="UniProtKB-SubCell"/>
</dbReference>
<evidence type="ECO:0000256" key="12">
    <source>
        <dbReference type="ARBA" id="ARBA00022853"/>
    </source>
</evidence>
<evidence type="ECO:0000256" key="10">
    <source>
        <dbReference type="ARBA" id="ARBA00022838"/>
    </source>
</evidence>
<evidence type="ECO:0000313" key="28">
    <source>
        <dbReference type="EMBL" id="ELK36329.1"/>
    </source>
</evidence>
<dbReference type="InterPro" id="IPR008984">
    <property type="entry name" value="SMAD_FHA_dom_sf"/>
</dbReference>
<evidence type="ECO:0000256" key="5">
    <source>
        <dbReference type="ARBA" id="ARBA00004647"/>
    </source>
</evidence>
<dbReference type="PANTHER" id="PTHR33590">
    <property type="entry name" value="GLUTENIN, HIGH MOLECULAR WEIGHT SUBUNIT PW212-RELATED PROTEIN"/>
    <property type="match status" value="1"/>
</dbReference>
<keyword evidence="17" id="KW-0233">DNA recombination</keyword>
<dbReference type="GO" id="GO:0010604">
    <property type="term" value="P:positive regulation of macromolecule metabolic process"/>
    <property type="evidence" value="ECO:0007669"/>
    <property type="project" value="UniProtKB-ARBA"/>
</dbReference>
<dbReference type="InterPro" id="IPR049144">
    <property type="entry name" value="FAM186A_B_N"/>
</dbReference>
<evidence type="ECO:0000256" key="21">
    <source>
        <dbReference type="ARBA" id="ARBA00023242"/>
    </source>
</evidence>
<evidence type="ECO:0000256" key="9">
    <source>
        <dbReference type="ARBA" id="ARBA00022763"/>
    </source>
</evidence>
<sequence length="1362" mass="155814">MEKDKSPQLVTPASVKAIISRIEAAQLSRAQEVTAEMREYSFHCGLMWQLGTDLRFGKIPGLGLGDPGTLENLALQTDKCRDISSQLREILDNVNCVINRFQEELGYDLKEKAKSRKMQQKGKKRFILLEKIASFSKDAKTKEKHLYEILHWLGDWGDSLTYEISNRQSEKEEEGLDEWIEVMEKLLPLSLISTQGGIESLISLCSTLIEGQKKRAQMSKHTFWQGWQKQNLQKSTSCPQPLSPEQMLQDKNTISAKVSEVRSMLQELLDSTMFNQGEVRAIRYMSAVVENLNRALILQDNENRSLETKYKQLKIEMTKELSSQRLDFQNSLQILENHRDALLRQVETLGGKYHDLLLINHDLEFQLKKAQSARGQADTLGPLGKEALPKKEAAREETQQEPRKEEPLFSPLSPSPMASAGESGARSLTRQPLSLMTVPSRIADAYSGRDAESLQLVFPSSVDHKKWEIMLAESPGHKVKDQKDFFQEAAQEKEGLQIKSHVREQLSPESSRTVALESKGEHWEEELSWERRKQQWLEQEELWLQRQQKWALLEQEHEEKLRQWAVQEAAKEQQERLVQSEKGEGGPRRELEQPGKDEEMIFVTTNRWRDLEKASPPPPPSRTQSAGQGRRPHLPRSPNTWKPAPGYQRVKSSPELTLKSWTHRVSTKIKKSASVPGTGTSVRKVTQTPLHMSSETLHRKEYHMDVEAQRKNLQLLSENAKQGLPNHLRSEALKLTTTTMELTELRLQSLCQKYIIYRCFQSLRQEVISHIQAMRETGATYKAQSLYVFLENIDHLQDLRLKAWTDKQKDLEKKHRECLSSMATMFPKLKLEWNIHLHTPEVTSQNSRKSKPPPSLLRRVHSSSPFCKQPREHLPSKNQKCMPLRMARPRRNQMETVWKTDVASSSHPIEKKTPVNLSWNQIGGCPDVPRLLALDVHSSYHKSLMSLKAWFIKRKKFDDELVESSLAKSSTRAKGASGVEPGRCSGSEPSSSEKKKVSKAPSTPVPPSPAPTPGITKRVKKSKQPLQVTKDLGRWKPADDLLLINAVLQTNDLTSVHLGVKFSCRFTLREVQERWYALLYDPVISKLACQAMRQLHPEAIAAIQSKALFSKAEEQLLSKVGSTSQPTLETFQDLLHRHPDAFYLARTAKALQAHWQLMKQYYLLEDQTVQPLPKGDQVLNFSDAEDLIDDSKLKDMRDEVLEHELTVADRRQKREIRQLEQELHKWQVLVDSITGMSSPDFDNQTLAVLRGRMVRYLMRSREITLGRATKDNQIDVDLSLEGPAWKISRKQGVIKLKNNGDFFIANEGRRPIYIDGRPVLCGSKWRLSNNSVVEIASLRFVFLINQDLIALIRAEAAKITPQ</sequence>
<keyword evidence="12" id="KW-0156">Chromatin regulator</keyword>
<evidence type="ECO:0000256" key="17">
    <source>
        <dbReference type="ARBA" id="ARBA00023172"/>
    </source>
</evidence>
<evidence type="ECO:0000256" key="24">
    <source>
        <dbReference type="ARBA" id="ARBA00075730"/>
    </source>
</evidence>
<evidence type="ECO:0000256" key="3">
    <source>
        <dbReference type="ARBA" id="ARBA00004607"/>
    </source>
</evidence>
<feature type="compositionally biased region" description="Basic and acidic residues" evidence="26">
    <location>
        <begin position="574"/>
        <end position="599"/>
    </location>
</feature>
<evidence type="ECO:0000256" key="22">
    <source>
        <dbReference type="ARBA" id="ARBA00023328"/>
    </source>
</evidence>
<comment type="subcellular location">
    <subcellularLocation>
        <location evidence="4">Chromosome</location>
        <location evidence="4">Centromere</location>
        <location evidence="4">Kinetochore</location>
    </subcellularLocation>
    <subcellularLocation>
        <location evidence="3">Cytoplasm</location>
        <location evidence="3">Cytoskeleton</location>
        <location evidence="3">Microtubule organizing center</location>
        <location evidence="3">Centrosome</location>
        <location evidence="3">Centriolar satellite</location>
    </subcellularLocation>
    <subcellularLocation>
        <location evidence="5">Cytoplasm</location>
        <location evidence="5">Cytoskeleton</location>
        <location evidence="5">Spindle pole</location>
    </subcellularLocation>
    <subcellularLocation>
        <location evidence="1">Lysosome</location>
    </subcellularLocation>
    <subcellularLocation>
        <location evidence="2">Nucleus</location>
        <location evidence="2">Nucleolus</location>
    </subcellularLocation>
</comment>
<keyword evidence="21" id="KW-0539">Nucleus</keyword>